<dbReference type="Proteomes" id="UP000694424">
    <property type="component" value="Unplaced"/>
</dbReference>
<organism evidence="1 2">
    <name type="scientific">Apteryx owenii</name>
    <name type="common">Little spotted kiwi</name>
    <dbReference type="NCBI Taxonomy" id="8824"/>
    <lineage>
        <taxon>Eukaryota</taxon>
        <taxon>Metazoa</taxon>
        <taxon>Chordata</taxon>
        <taxon>Craniata</taxon>
        <taxon>Vertebrata</taxon>
        <taxon>Euteleostomi</taxon>
        <taxon>Archelosauria</taxon>
        <taxon>Archosauria</taxon>
        <taxon>Dinosauria</taxon>
        <taxon>Saurischia</taxon>
        <taxon>Theropoda</taxon>
        <taxon>Coelurosauria</taxon>
        <taxon>Aves</taxon>
        <taxon>Palaeognathae</taxon>
        <taxon>Apterygiformes</taxon>
        <taxon>Apterygidae</taxon>
        <taxon>Apteryx</taxon>
    </lineage>
</organism>
<proteinExistence type="predicted"/>
<name>A0A8B9PB75_APTOW</name>
<keyword evidence="2" id="KW-1185">Reference proteome</keyword>
<protein>
    <submittedName>
        <fullName evidence="1">Uncharacterized protein</fullName>
    </submittedName>
</protein>
<reference evidence="1" key="2">
    <citation type="submission" date="2025-09" db="UniProtKB">
        <authorList>
            <consortium name="Ensembl"/>
        </authorList>
    </citation>
    <scope>IDENTIFICATION</scope>
</reference>
<reference evidence="1" key="1">
    <citation type="submission" date="2025-08" db="UniProtKB">
        <authorList>
            <consortium name="Ensembl"/>
        </authorList>
    </citation>
    <scope>IDENTIFICATION</scope>
</reference>
<dbReference type="AlphaFoldDB" id="A0A8B9PB75"/>
<sequence length="70" mass="8082">MRYGMFKRTLFSLRALHPIPLFCNDALVGYGTCTCWHSEMFVVLLRQLIKGLLGMEKKRVKKSCLFKAAN</sequence>
<dbReference type="Ensembl" id="ENSAOWT00000011129.1">
    <property type="protein sequence ID" value="ENSAOWP00000009808.1"/>
    <property type="gene ID" value="ENSAOWG00000006728.1"/>
</dbReference>
<evidence type="ECO:0000313" key="1">
    <source>
        <dbReference type="Ensembl" id="ENSAOWP00000009808.1"/>
    </source>
</evidence>
<evidence type="ECO:0000313" key="2">
    <source>
        <dbReference type="Proteomes" id="UP000694424"/>
    </source>
</evidence>
<accession>A0A8B9PB75</accession>